<dbReference type="OrthoDB" id="5062115at2759"/>
<reference evidence="1 2" key="1">
    <citation type="journal article" date="2013" name="Proc. Natl. Acad. Sci. U.S.A.">
        <title>The king cobra genome reveals dynamic gene evolution and adaptation in the snake venom system.</title>
        <authorList>
            <person name="Vonk F.J."/>
            <person name="Casewell N.R."/>
            <person name="Henkel C.V."/>
            <person name="Heimberg A.M."/>
            <person name="Jansen H.J."/>
            <person name="McCleary R.J."/>
            <person name="Kerkkamp H.M."/>
            <person name="Vos R.A."/>
            <person name="Guerreiro I."/>
            <person name="Calvete J.J."/>
            <person name="Wuster W."/>
            <person name="Woods A.E."/>
            <person name="Logan J.M."/>
            <person name="Harrison R.A."/>
            <person name="Castoe T.A."/>
            <person name="de Koning A.P."/>
            <person name="Pollock D.D."/>
            <person name="Yandell M."/>
            <person name="Calderon D."/>
            <person name="Renjifo C."/>
            <person name="Currier R.B."/>
            <person name="Salgado D."/>
            <person name="Pla D."/>
            <person name="Sanz L."/>
            <person name="Hyder A.S."/>
            <person name="Ribeiro J.M."/>
            <person name="Arntzen J.W."/>
            <person name="van den Thillart G.E."/>
            <person name="Boetzer M."/>
            <person name="Pirovano W."/>
            <person name="Dirks R.P."/>
            <person name="Spaink H.P."/>
            <person name="Duboule D."/>
            <person name="McGlinn E."/>
            <person name="Kini R.M."/>
            <person name="Richardson M.K."/>
        </authorList>
    </citation>
    <scope>NUCLEOTIDE SEQUENCE</scope>
    <source>
        <tissue evidence="1">Blood</tissue>
    </source>
</reference>
<proteinExistence type="predicted"/>
<organism evidence="1 2">
    <name type="scientific">Ophiophagus hannah</name>
    <name type="common">King cobra</name>
    <name type="synonym">Naja hannah</name>
    <dbReference type="NCBI Taxonomy" id="8665"/>
    <lineage>
        <taxon>Eukaryota</taxon>
        <taxon>Metazoa</taxon>
        <taxon>Chordata</taxon>
        <taxon>Craniata</taxon>
        <taxon>Vertebrata</taxon>
        <taxon>Euteleostomi</taxon>
        <taxon>Lepidosauria</taxon>
        <taxon>Squamata</taxon>
        <taxon>Bifurcata</taxon>
        <taxon>Unidentata</taxon>
        <taxon>Episquamata</taxon>
        <taxon>Toxicofera</taxon>
        <taxon>Serpentes</taxon>
        <taxon>Colubroidea</taxon>
        <taxon>Elapidae</taxon>
        <taxon>Elapinae</taxon>
        <taxon>Ophiophagus</taxon>
    </lineage>
</organism>
<dbReference type="PANTHER" id="PTHR11388">
    <property type="entry name" value="ORGANIC ANION TRANSPORTER"/>
    <property type="match status" value="1"/>
</dbReference>
<dbReference type="GO" id="GO:0015125">
    <property type="term" value="F:bile acid transmembrane transporter activity"/>
    <property type="evidence" value="ECO:0007669"/>
    <property type="project" value="TreeGrafter"/>
</dbReference>
<gene>
    <name evidence="1" type="primary">SLCO1A2</name>
    <name evidence="1" type="ORF">L345_08136</name>
</gene>
<dbReference type="AlphaFoldDB" id="V8NV27"/>
<dbReference type="GO" id="GO:0043252">
    <property type="term" value="P:sodium-independent organic anion transport"/>
    <property type="evidence" value="ECO:0007669"/>
    <property type="project" value="TreeGrafter"/>
</dbReference>
<sequence>MAVLIDPQIDQGLHLRIPPQGTLFCSSQALLRGLPAPIYFGALIDQTCLKWGRKTCGGSGACRVYDTKAFSQADKESVDGWMDGWMDGKEGGREEGRKG</sequence>
<accession>V8NV27</accession>
<dbReference type="GO" id="GO:0016323">
    <property type="term" value="C:basolateral plasma membrane"/>
    <property type="evidence" value="ECO:0007669"/>
    <property type="project" value="TreeGrafter"/>
</dbReference>
<dbReference type="InterPro" id="IPR004156">
    <property type="entry name" value="OATP"/>
</dbReference>
<protein>
    <submittedName>
        <fullName evidence="1">Solute carrier organic anion transporter family member 1A2</fullName>
    </submittedName>
</protein>
<dbReference type="GO" id="GO:0015347">
    <property type="term" value="F:sodium-independent organic anion transmembrane transporter activity"/>
    <property type="evidence" value="ECO:0007669"/>
    <property type="project" value="TreeGrafter"/>
</dbReference>
<dbReference type="PANTHER" id="PTHR11388:SF83">
    <property type="entry name" value="SOLUTE CARRIER ORGANIC ANION TRANSPORTER FAMILY MEMBER"/>
    <property type="match status" value="1"/>
</dbReference>
<keyword evidence="2" id="KW-1185">Reference proteome</keyword>
<comment type="caution">
    <text evidence="1">The sequence shown here is derived from an EMBL/GenBank/DDBJ whole genome shotgun (WGS) entry which is preliminary data.</text>
</comment>
<dbReference type="Pfam" id="PF03137">
    <property type="entry name" value="OATP"/>
    <property type="match status" value="1"/>
</dbReference>
<feature type="non-terminal residue" evidence="1">
    <location>
        <position position="1"/>
    </location>
</feature>
<dbReference type="EMBL" id="AZIM01001665">
    <property type="protein sequence ID" value="ETE66084.1"/>
    <property type="molecule type" value="Genomic_DNA"/>
</dbReference>
<evidence type="ECO:0000313" key="1">
    <source>
        <dbReference type="EMBL" id="ETE66084.1"/>
    </source>
</evidence>
<name>V8NV27_OPHHA</name>
<dbReference type="Proteomes" id="UP000018936">
    <property type="component" value="Unassembled WGS sequence"/>
</dbReference>
<evidence type="ECO:0000313" key="2">
    <source>
        <dbReference type="Proteomes" id="UP000018936"/>
    </source>
</evidence>